<keyword evidence="4" id="KW-0519">Myristate</keyword>
<dbReference type="InterPro" id="IPR020635">
    <property type="entry name" value="Tyr_kinase_cat_dom"/>
</dbReference>
<dbReference type="InterPro" id="IPR001245">
    <property type="entry name" value="Ser-Thr/Tyr_kinase_cat_dom"/>
</dbReference>
<dbReference type="InterPro" id="IPR011993">
    <property type="entry name" value="PH-like_dom_sf"/>
</dbReference>
<feature type="domain" description="SH2" evidence="19">
    <location>
        <begin position="265"/>
        <end position="355"/>
    </location>
</feature>
<feature type="compositionally biased region" description="Acidic residues" evidence="18">
    <location>
        <begin position="178"/>
        <end position="200"/>
    </location>
</feature>
<feature type="region of interest" description="Disordered" evidence="18">
    <location>
        <begin position="155"/>
        <end position="200"/>
    </location>
</feature>
<dbReference type="SMART" id="SM00326">
    <property type="entry name" value="SH3"/>
    <property type="match status" value="1"/>
</dbReference>
<dbReference type="Pfam" id="PF00169">
    <property type="entry name" value="PH"/>
    <property type="match status" value="1"/>
</dbReference>
<dbReference type="Pfam" id="PF00018">
    <property type="entry name" value="SH3_1"/>
    <property type="match status" value="1"/>
</dbReference>
<dbReference type="Pfam" id="PF00779">
    <property type="entry name" value="BTK"/>
    <property type="match status" value="1"/>
</dbReference>
<organism evidence="22 23">
    <name type="scientific">Crenichthys baileyi</name>
    <name type="common">White River springfish</name>
    <dbReference type="NCBI Taxonomy" id="28760"/>
    <lineage>
        <taxon>Eukaryota</taxon>
        <taxon>Metazoa</taxon>
        <taxon>Chordata</taxon>
        <taxon>Craniata</taxon>
        <taxon>Vertebrata</taxon>
        <taxon>Euteleostomi</taxon>
        <taxon>Actinopterygii</taxon>
        <taxon>Neopterygii</taxon>
        <taxon>Teleostei</taxon>
        <taxon>Neoteleostei</taxon>
        <taxon>Acanthomorphata</taxon>
        <taxon>Ovalentaria</taxon>
        <taxon>Atherinomorphae</taxon>
        <taxon>Cyprinodontiformes</taxon>
        <taxon>Goodeidae</taxon>
        <taxon>Crenichthys</taxon>
    </lineage>
</organism>
<dbReference type="PROSITE" id="PS51113">
    <property type="entry name" value="ZF_BTK"/>
    <property type="match status" value="1"/>
</dbReference>
<dbReference type="PANTHER" id="PTHR24418">
    <property type="entry name" value="TYROSINE-PROTEIN KINASE"/>
    <property type="match status" value="1"/>
</dbReference>
<evidence type="ECO:0000256" key="17">
    <source>
        <dbReference type="RuleBase" id="RU362096"/>
    </source>
</evidence>
<comment type="caution">
    <text evidence="22">The sequence shown here is derived from an EMBL/GenBank/DDBJ whole genome shotgun (WGS) entry which is preliminary data.</text>
</comment>
<dbReference type="InterPro" id="IPR036028">
    <property type="entry name" value="SH3-like_dom_sf"/>
</dbReference>
<dbReference type="SUPFAM" id="SSF50044">
    <property type="entry name" value="SH3-domain"/>
    <property type="match status" value="1"/>
</dbReference>
<evidence type="ECO:0000259" key="20">
    <source>
        <dbReference type="PROSITE" id="PS50002"/>
    </source>
</evidence>
<evidence type="ECO:0000256" key="13">
    <source>
        <dbReference type="ARBA" id="ARBA00023288"/>
    </source>
</evidence>
<dbReference type="PRINTS" id="PR00401">
    <property type="entry name" value="SH2DOMAIN"/>
</dbReference>
<dbReference type="Gene3D" id="2.30.29.30">
    <property type="entry name" value="Pleckstrin-homology domain (PH domain)/Phosphotyrosine-binding domain (PTB)"/>
    <property type="match status" value="1"/>
</dbReference>
<evidence type="ECO:0000256" key="4">
    <source>
        <dbReference type="ARBA" id="ARBA00022707"/>
    </source>
</evidence>
<evidence type="ECO:0000256" key="7">
    <source>
        <dbReference type="ARBA" id="ARBA00022771"/>
    </source>
</evidence>
<keyword evidence="10 17" id="KW-0067">ATP-binding</keyword>
<evidence type="ECO:0000256" key="11">
    <source>
        <dbReference type="ARBA" id="ARBA00022999"/>
    </source>
</evidence>
<dbReference type="GO" id="GO:0035556">
    <property type="term" value="P:intracellular signal transduction"/>
    <property type="evidence" value="ECO:0007669"/>
    <property type="project" value="InterPro"/>
</dbReference>
<evidence type="ECO:0000256" key="5">
    <source>
        <dbReference type="ARBA" id="ARBA00022723"/>
    </source>
</evidence>
<dbReference type="InterPro" id="IPR036860">
    <property type="entry name" value="SH2_dom_sf"/>
</dbReference>
<dbReference type="InterPro" id="IPR050198">
    <property type="entry name" value="Non-receptor_tyrosine_kinases"/>
</dbReference>
<comment type="similarity">
    <text evidence="17">Belongs to the protein kinase superfamily. Tyr protein kinase family.</text>
</comment>
<keyword evidence="2" id="KW-0597">Phosphoprotein</keyword>
<keyword evidence="23" id="KW-1185">Reference proteome</keyword>
<dbReference type="InterPro" id="IPR001849">
    <property type="entry name" value="PH_domain"/>
</dbReference>
<dbReference type="Gene3D" id="1.10.510.10">
    <property type="entry name" value="Transferase(Phosphotransferase) domain 1"/>
    <property type="match status" value="1"/>
</dbReference>
<dbReference type="GO" id="GO:0005737">
    <property type="term" value="C:cytoplasm"/>
    <property type="evidence" value="ECO:0007669"/>
    <property type="project" value="UniProtKB-ARBA"/>
</dbReference>
<dbReference type="SMART" id="SM00219">
    <property type="entry name" value="TyrKc"/>
    <property type="match status" value="1"/>
</dbReference>
<dbReference type="GO" id="GO:0005524">
    <property type="term" value="F:ATP binding"/>
    <property type="evidence" value="ECO:0007669"/>
    <property type="project" value="UniProtKB-KW"/>
</dbReference>
<dbReference type="InterPro" id="IPR001562">
    <property type="entry name" value="Znf_Btk_motif"/>
</dbReference>
<keyword evidence="13" id="KW-0449">Lipoprotein</keyword>
<reference evidence="22 23" key="1">
    <citation type="submission" date="2021-06" db="EMBL/GenBank/DDBJ databases">
        <authorList>
            <person name="Palmer J.M."/>
        </authorList>
    </citation>
    <scope>NUCLEOTIDE SEQUENCE [LARGE SCALE GENOMIC DNA]</scope>
    <source>
        <strain evidence="22 23">MEX-2019</strain>
        <tissue evidence="22">Muscle</tissue>
    </source>
</reference>
<dbReference type="GO" id="GO:0008270">
    <property type="term" value="F:zinc ion binding"/>
    <property type="evidence" value="ECO:0007669"/>
    <property type="project" value="UniProtKB-KW"/>
</dbReference>
<dbReference type="PROSITE" id="PS50001">
    <property type="entry name" value="SH2"/>
    <property type="match status" value="1"/>
</dbReference>
<keyword evidence="3 17" id="KW-0808">Transferase</keyword>
<evidence type="ECO:0000259" key="21">
    <source>
        <dbReference type="PROSITE" id="PS50003"/>
    </source>
</evidence>
<feature type="domain" description="PH" evidence="21">
    <location>
        <begin position="4"/>
        <end position="111"/>
    </location>
</feature>
<keyword evidence="1 15" id="KW-0728">SH3 domain</keyword>
<dbReference type="GO" id="GO:0004715">
    <property type="term" value="F:non-membrane spanning protein tyrosine kinase activity"/>
    <property type="evidence" value="ECO:0007669"/>
    <property type="project" value="UniProtKB-EC"/>
</dbReference>
<evidence type="ECO:0000256" key="1">
    <source>
        <dbReference type="ARBA" id="ARBA00022443"/>
    </source>
</evidence>
<evidence type="ECO:0000256" key="14">
    <source>
        <dbReference type="PROSITE-ProRule" id="PRU00191"/>
    </source>
</evidence>
<keyword evidence="7 16" id="KW-0863">Zinc-finger</keyword>
<evidence type="ECO:0000256" key="2">
    <source>
        <dbReference type="ARBA" id="ARBA00022553"/>
    </source>
</evidence>
<dbReference type="SUPFAM" id="SSF56112">
    <property type="entry name" value="Protein kinase-like (PK-like)"/>
    <property type="match status" value="1"/>
</dbReference>
<dbReference type="EMBL" id="JAHHUM010001294">
    <property type="protein sequence ID" value="KAK5612836.1"/>
    <property type="molecule type" value="Genomic_DNA"/>
</dbReference>
<keyword evidence="12 17" id="KW-0829">Tyrosine-protein kinase</keyword>
<dbReference type="EC" id="2.7.10.2" evidence="17"/>
<dbReference type="Gene3D" id="2.30.30.40">
    <property type="entry name" value="SH3 Domains"/>
    <property type="match status" value="1"/>
</dbReference>
<name>A0AAV9RUW1_9TELE</name>
<dbReference type="InterPro" id="IPR001452">
    <property type="entry name" value="SH3_domain"/>
</dbReference>
<protein>
    <recommendedName>
        <fullName evidence="17">Tyrosine-protein kinase</fullName>
        <ecNumber evidence="17">2.7.10.2</ecNumber>
    </recommendedName>
</protein>
<dbReference type="Pfam" id="PF07714">
    <property type="entry name" value="PK_Tyr_Ser-Thr"/>
    <property type="match status" value="1"/>
</dbReference>
<dbReference type="Gene3D" id="3.30.505.10">
    <property type="entry name" value="SH2 domain"/>
    <property type="match status" value="1"/>
</dbReference>
<dbReference type="AlphaFoldDB" id="A0AAV9RUW1"/>
<evidence type="ECO:0000256" key="9">
    <source>
        <dbReference type="ARBA" id="ARBA00022833"/>
    </source>
</evidence>
<dbReference type="PROSITE" id="PS50002">
    <property type="entry name" value="SH3"/>
    <property type="match status" value="1"/>
</dbReference>
<keyword evidence="5" id="KW-0479">Metal-binding</keyword>
<evidence type="ECO:0000256" key="12">
    <source>
        <dbReference type="ARBA" id="ARBA00023137"/>
    </source>
</evidence>
<evidence type="ECO:0000256" key="10">
    <source>
        <dbReference type="ARBA" id="ARBA00022840"/>
    </source>
</evidence>
<evidence type="ECO:0000256" key="8">
    <source>
        <dbReference type="ARBA" id="ARBA00022777"/>
    </source>
</evidence>
<dbReference type="SUPFAM" id="SSF55550">
    <property type="entry name" value="SH2 domain"/>
    <property type="match status" value="1"/>
</dbReference>
<evidence type="ECO:0000259" key="19">
    <source>
        <dbReference type="PROSITE" id="PS50001"/>
    </source>
</evidence>
<dbReference type="SMART" id="SM00233">
    <property type="entry name" value="PH"/>
    <property type="match status" value="1"/>
</dbReference>
<dbReference type="Proteomes" id="UP001311232">
    <property type="component" value="Unassembled WGS sequence"/>
</dbReference>
<accession>A0AAV9RUW1</accession>
<dbReference type="InterPro" id="IPR000980">
    <property type="entry name" value="SH2"/>
</dbReference>
<keyword evidence="8 17" id="KW-0418">Kinase</keyword>
<dbReference type="SMART" id="SM00107">
    <property type="entry name" value="BTK"/>
    <property type="match status" value="1"/>
</dbReference>
<sequence>MSAIPLLQETLIKRSQQKKRTSPLNYKERVFVLTKTRLTYYEGKPQKKFKRGSVELSRIKCVEFVRNGCDIIPCQNKYPFQVVYDTNTLYIFAPSQRSRTLWVLMLKHEIQHNAGVLMKFHPQFWLEGLWLCCRQTDKQAIGCEEYNLFGDVSRKPLPPIPGAENNRRPRPPPVPQGAEDDEDVDEDEDDDEEEEEEEEEVVVALYDFPGLESHDLKLVKGCEYVILEKCDANWYKARNQYGEEGYIPSNYVTEKTSGNLVQYVWFSKDVNRNMAEELLRKEDKEGAFIVRDSSYPSTYTVSLYTKTGSGEGSPVVKHYHIKQTRGTPRQFYLAEKHLFNSIPELIEYHRHNGAGSLGLFGQYGQVRLGMWRAQHKVAIKAIKEGAIYVLDNQYTSTKGAKFPVKWSPPEVFNYCKFSSKWLGLGGFKRAPLPFDQSLNHEVVTMVTNGHRLYRPKKATPALYDIMQLCWNDRPEERPSFSELCLRLSDVLEEDSRQFDSFLKPEQI</sequence>
<keyword evidence="6 17" id="KW-0547">Nucleotide-binding</keyword>
<gene>
    <name evidence="22" type="ORF">CRENBAI_005875</name>
</gene>
<evidence type="ECO:0000256" key="15">
    <source>
        <dbReference type="PROSITE-ProRule" id="PRU00192"/>
    </source>
</evidence>
<dbReference type="InterPro" id="IPR011009">
    <property type="entry name" value="Kinase-like_dom_sf"/>
</dbReference>
<keyword evidence="11 14" id="KW-0727">SH2 domain</keyword>
<evidence type="ECO:0000256" key="6">
    <source>
        <dbReference type="ARBA" id="ARBA00022741"/>
    </source>
</evidence>
<evidence type="ECO:0000256" key="3">
    <source>
        <dbReference type="ARBA" id="ARBA00022679"/>
    </source>
</evidence>
<comment type="catalytic activity">
    <reaction evidence="17">
        <text>L-tyrosyl-[protein] + ATP = O-phospho-L-tyrosyl-[protein] + ADP + H(+)</text>
        <dbReference type="Rhea" id="RHEA:10596"/>
        <dbReference type="Rhea" id="RHEA-COMP:10136"/>
        <dbReference type="Rhea" id="RHEA-COMP:20101"/>
        <dbReference type="ChEBI" id="CHEBI:15378"/>
        <dbReference type="ChEBI" id="CHEBI:30616"/>
        <dbReference type="ChEBI" id="CHEBI:46858"/>
        <dbReference type="ChEBI" id="CHEBI:61978"/>
        <dbReference type="ChEBI" id="CHEBI:456216"/>
        <dbReference type="EC" id="2.7.10.2"/>
    </reaction>
</comment>
<dbReference type="CDD" id="cd01238">
    <property type="entry name" value="PH_Btk"/>
    <property type="match status" value="1"/>
</dbReference>
<dbReference type="PROSITE" id="PS50003">
    <property type="entry name" value="PH_DOMAIN"/>
    <property type="match status" value="1"/>
</dbReference>
<evidence type="ECO:0000256" key="16">
    <source>
        <dbReference type="PROSITE-ProRule" id="PRU00432"/>
    </source>
</evidence>
<evidence type="ECO:0000313" key="22">
    <source>
        <dbReference type="EMBL" id="KAK5612836.1"/>
    </source>
</evidence>
<dbReference type="PRINTS" id="PR00452">
    <property type="entry name" value="SH3DOMAIN"/>
</dbReference>
<dbReference type="Pfam" id="PF00017">
    <property type="entry name" value="SH2"/>
    <property type="match status" value="1"/>
</dbReference>
<proteinExistence type="inferred from homology"/>
<evidence type="ECO:0000313" key="23">
    <source>
        <dbReference type="Proteomes" id="UP001311232"/>
    </source>
</evidence>
<keyword evidence="9" id="KW-0862">Zinc</keyword>
<feature type="domain" description="SH3" evidence="20">
    <location>
        <begin position="197"/>
        <end position="257"/>
    </location>
</feature>
<dbReference type="SUPFAM" id="SSF50729">
    <property type="entry name" value="PH domain-like"/>
    <property type="match status" value="1"/>
</dbReference>
<evidence type="ECO:0000256" key="18">
    <source>
        <dbReference type="SAM" id="MobiDB-lite"/>
    </source>
</evidence>
<dbReference type="SMART" id="SM00252">
    <property type="entry name" value="SH2"/>
    <property type="match status" value="1"/>
</dbReference>